<dbReference type="InterPro" id="IPR051156">
    <property type="entry name" value="Mito/Outer_Membr_Metalloprot"/>
</dbReference>
<organism evidence="10 11">
    <name type="scientific">Bradyrhizobium erythrophlei</name>
    <dbReference type="NCBI Taxonomy" id="1437360"/>
    <lineage>
        <taxon>Bacteria</taxon>
        <taxon>Pseudomonadati</taxon>
        <taxon>Pseudomonadota</taxon>
        <taxon>Alphaproteobacteria</taxon>
        <taxon>Hyphomicrobiales</taxon>
        <taxon>Nitrobacteraceae</taxon>
        <taxon>Bradyrhizobium</taxon>
    </lineage>
</organism>
<evidence type="ECO:0000313" key="11">
    <source>
        <dbReference type="Proteomes" id="UP000198992"/>
    </source>
</evidence>
<dbReference type="GO" id="GO:0016020">
    <property type="term" value="C:membrane"/>
    <property type="evidence" value="ECO:0007669"/>
    <property type="project" value="TreeGrafter"/>
</dbReference>
<evidence type="ECO:0000313" key="10">
    <source>
        <dbReference type="EMBL" id="SEC90209.1"/>
    </source>
</evidence>
<evidence type="ECO:0000256" key="7">
    <source>
        <dbReference type="SAM" id="Phobius"/>
    </source>
</evidence>
<keyword evidence="5 6" id="KW-0482">Metalloprotease</keyword>
<feature type="domain" description="Peptidase M48" evidence="8">
    <location>
        <begin position="193"/>
        <end position="342"/>
    </location>
</feature>
<protein>
    <submittedName>
        <fullName evidence="10">Peptidase family M48</fullName>
    </submittedName>
</protein>
<evidence type="ECO:0000256" key="5">
    <source>
        <dbReference type="ARBA" id="ARBA00023049"/>
    </source>
</evidence>
<keyword evidence="7" id="KW-1133">Transmembrane helix</keyword>
<evidence type="ECO:0000256" key="1">
    <source>
        <dbReference type="ARBA" id="ARBA00022670"/>
    </source>
</evidence>
<dbReference type="GO" id="GO:0046872">
    <property type="term" value="F:metal ion binding"/>
    <property type="evidence" value="ECO:0007669"/>
    <property type="project" value="UniProtKB-KW"/>
</dbReference>
<feature type="transmembrane region" description="Helical" evidence="7">
    <location>
        <begin position="106"/>
        <end position="133"/>
    </location>
</feature>
<dbReference type="AlphaFoldDB" id="A0A1H4W9Z6"/>
<evidence type="ECO:0000256" key="4">
    <source>
        <dbReference type="ARBA" id="ARBA00022833"/>
    </source>
</evidence>
<dbReference type="InterPro" id="IPR055518">
    <property type="entry name" value="DUF7092"/>
</dbReference>
<dbReference type="InterPro" id="IPR001915">
    <property type="entry name" value="Peptidase_M48"/>
</dbReference>
<reference evidence="10 11" key="1">
    <citation type="submission" date="2016-10" db="EMBL/GenBank/DDBJ databases">
        <authorList>
            <person name="de Groot N.N."/>
        </authorList>
    </citation>
    <scope>NUCLEOTIDE SEQUENCE [LARGE SCALE GENOMIC DNA]</scope>
    <source>
        <strain evidence="10 11">MT12</strain>
    </source>
</reference>
<dbReference type="EMBL" id="FNTH01000001">
    <property type="protein sequence ID" value="SEC90209.1"/>
    <property type="molecule type" value="Genomic_DNA"/>
</dbReference>
<dbReference type="PANTHER" id="PTHR22726:SF1">
    <property type="entry name" value="METALLOENDOPEPTIDASE OMA1, MITOCHONDRIAL"/>
    <property type="match status" value="1"/>
</dbReference>
<dbReference type="GO" id="GO:0051603">
    <property type="term" value="P:proteolysis involved in protein catabolic process"/>
    <property type="evidence" value="ECO:0007669"/>
    <property type="project" value="TreeGrafter"/>
</dbReference>
<comment type="cofactor">
    <cofactor evidence="6">
        <name>Zn(2+)</name>
        <dbReference type="ChEBI" id="CHEBI:29105"/>
    </cofactor>
    <text evidence="6">Binds 1 zinc ion per subunit.</text>
</comment>
<gene>
    <name evidence="10" type="ORF">SAMN05444164_3052</name>
</gene>
<dbReference type="Gene3D" id="3.30.2010.10">
    <property type="entry name" value="Metalloproteases ('zincins'), catalytic domain"/>
    <property type="match status" value="1"/>
</dbReference>
<dbReference type="OrthoDB" id="9810445at2"/>
<accession>A0A1H4W9Z6</accession>
<keyword evidence="2" id="KW-0479">Metal-binding</keyword>
<sequence>MDSGTSETSSAATPAPGAVFFDGASNRRRLVALKLSDALEIREDGELRARWAFADIRRADSPSGLLRLSCLTAPALARLEIRDAQLMAALVARCDRLEQDLPNRKGVAGIVGWSLAAAVSIVLVVLFGVPLAAERLTPLVPDSFERRLGDVAEAQVKVVFGGKPCSKAAGQAAFEKLVGKLRETAGLDNSVQSGVLATPVPNAFALPGGKVYLFEGLLEKAENPDEIAGVLAHELGHLRHRDSMRELIHNGGTSFLIGLLFGDITGSGALVFASRSLVTSSYSRDAETNADAFAIETMHKLGRPAKPMGELMFRVTGKEGGKGLSLVAGHPLTEDRLARMDKADAAGPANGQPLLSPAEWQALKGICGSGKGKV</sequence>
<keyword evidence="1 6" id="KW-0645">Protease</keyword>
<comment type="similarity">
    <text evidence="6">Belongs to the peptidase M48 family.</text>
</comment>
<evidence type="ECO:0000256" key="6">
    <source>
        <dbReference type="RuleBase" id="RU003983"/>
    </source>
</evidence>
<dbReference type="CDD" id="cd07332">
    <property type="entry name" value="M48C_Oma1_like"/>
    <property type="match status" value="1"/>
</dbReference>
<dbReference type="Pfam" id="PF01435">
    <property type="entry name" value="Peptidase_M48"/>
    <property type="match status" value="1"/>
</dbReference>
<evidence type="ECO:0000259" key="8">
    <source>
        <dbReference type="Pfam" id="PF01435"/>
    </source>
</evidence>
<keyword evidence="4 6" id="KW-0862">Zinc</keyword>
<evidence type="ECO:0000259" key="9">
    <source>
        <dbReference type="Pfam" id="PF23368"/>
    </source>
</evidence>
<name>A0A1H4W9Z6_9BRAD</name>
<keyword evidence="7" id="KW-0472">Membrane</keyword>
<keyword evidence="7" id="KW-0812">Transmembrane</keyword>
<feature type="domain" description="DUF7092" evidence="9">
    <location>
        <begin position="18"/>
        <end position="93"/>
    </location>
</feature>
<dbReference type="PANTHER" id="PTHR22726">
    <property type="entry name" value="METALLOENDOPEPTIDASE OMA1"/>
    <property type="match status" value="1"/>
</dbReference>
<proteinExistence type="inferred from homology"/>
<keyword evidence="3 6" id="KW-0378">Hydrolase</keyword>
<dbReference type="RefSeq" id="WP_092116469.1">
    <property type="nucleotide sequence ID" value="NZ_FNTH01000001.1"/>
</dbReference>
<dbReference type="GO" id="GO:0004222">
    <property type="term" value="F:metalloendopeptidase activity"/>
    <property type="evidence" value="ECO:0007669"/>
    <property type="project" value="InterPro"/>
</dbReference>
<evidence type="ECO:0000256" key="2">
    <source>
        <dbReference type="ARBA" id="ARBA00022723"/>
    </source>
</evidence>
<evidence type="ECO:0000256" key="3">
    <source>
        <dbReference type="ARBA" id="ARBA00022801"/>
    </source>
</evidence>
<dbReference type="Pfam" id="PF23368">
    <property type="entry name" value="DUF7092"/>
    <property type="match status" value="1"/>
</dbReference>
<dbReference type="Proteomes" id="UP000198992">
    <property type="component" value="Unassembled WGS sequence"/>
</dbReference>